<dbReference type="AlphaFoldDB" id="A0A8E2JN46"/>
<dbReference type="Proteomes" id="UP000250140">
    <property type="component" value="Unassembled WGS sequence"/>
</dbReference>
<evidence type="ECO:0000259" key="1">
    <source>
        <dbReference type="Pfam" id="PF13468"/>
    </source>
</evidence>
<evidence type="ECO:0000313" key="2">
    <source>
        <dbReference type="EMBL" id="OCL03243.1"/>
    </source>
</evidence>
<protein>
    <recommendedName>
        <fullName evidence="1">Glyoxalase-like domain-containing protein</fullName>
    </recommendedName>
</protein>
<dbReference type="OrthoDB" id="408973at2759"/>
<feature type="non-terminal residue" evidence="2">
    <location>
        <position position="79"/>
    </location>
</feature>
<evidence type="ECO:0000313" key="3">
    <source>
        <dbReference type="Proteomes" id="UP000250140"/>
    </source>
</evidence>
<accession>A0A8E2JN46</accession>
<dbReference type="PANTHER" id="PTHR40265">
    <property type="entry name" value="BLL2707 PROTEIN"/>
    <property type="match status" value="1"/>
</dbReference>
<dbReference type="Gene3D" id="3.10.180.10">
    <property type="entry name" value="2,3-Dihydroxybiphenyl 1,2-Dioxygenase, domain 1"/>
    <property type="match status" value="1"/>
</dbReference>
<name>A0A8E2JN46_9PEZI</name>
<dbReference type="InterPro" id="IPR029068">
    <property type="entry name" value="Glyas_Bleomycin-R_OHBP_Dase"/>
</dbReference>
<feature type="domain" description="Glyoxalase-like" evidence="1">
    <location>
        <begin position="6"/>
        <end position="74"/>
    </location>
</feature>
<dbReference type="EMBL" id="KV750784">
    <property type="protein sequence ID" value="OCL03243.1"/>
    <property type="molecule type" value="Genomic_DNA"/>
</dbReference>
<dbReference type="InterPro" id="IPR025870">
    <property type="entry name" value="Glyoxalase-like_dom"/>
</dbReference>
<dbReference type="Pfam" id="PF13468">
    <property type="entry name" value="Glyoxalase_3"/>
    <property type="match status" value="1"/>
</dbReference>
<reference evidence="2 3" key="1">
    <citation type="journal article" date="2016" name="Nat. Commun.">
        <title>Ectomycorrhizal ecology is imprinted in the genome of the dominant symbiotic fungus Cenococcum geophilum.</title>
        <authorList>
            <consortium name="DOE Joint Genome Institute"/>
            <person name="Peter M."/>
            <person name="Kohler A."/>
            <person name="Ohm R.A."/>
            <person name="Kuo A."/>
            <person name="Krutzmann J."/>
            <person name="Morin E."/>
            <person name="Arend M."/>
            <person name="Barry K.W."/>
            <person name="Binder M."/>
            <person name="Choi C."/>
            <person name="Clum A."/>
            <person name="Copeland A."/>
            <person name="Grisel N."/>
            <person name="Haridas S."/>
            <person name="Kipfer T."/>
            <person name="LaButti K."/>
            <person name="Lindquist E."/>
            <person name="Lipzen A."/>
            <person name="Maire R."/>
            <person name="Meier B."/>
            <person name="Mihaltcheva S."/>
            <person name="Molinier V."/>
            <person name="Murat C."/>
            <person name="Poggeler S."/>
            <person name="Quandt C.A."/>
            <person name="Sperisen C."/>
            <person name="Tritt A."/>
            <person name="Tisserant E."/>
            <person name="Crous P.W."/>
            <person name="Henrissat B."/>
            <person name="Nehls U."/>
            <person name="Egli S."/>
            <person name="Spatafora J.W."/>
            <person name="Grigoriev I.V."/>
            <person name="Martin F.M."/>
        </authorList>
    </citation>
    <scope>NUCLEOTIDE SEQUENCE [LARGE SCALE GENOMIC DNA]</scope>
    <source>
        <strain evidence="2 3">CBS 207.34</strain>
    </source>
</reference>
<proteinExistence type="predicted"/>
<gene>
    <name evidence="2" type="ORF">AOQ84DRAFT_392409</name>
</gene>
<organism evidence="2 3">
    <name type="scientific">Glonium stellatum</name>
    <dbReference type="NCBI Taxonomy" id="574774"/>
    <lineage>
        <taxon>Eukaryota</taxon>
        <taxon>Fungi</taxon>
        <taxon>Dikarya</taxon>
        <taxon>Ascomycota</taxon>
        <taxon>Pezizomycotina</taxon>
        <taxon>Dothideomycetes</taxon>
        <taxon>Pleosporomycetidae</taxon>
        <taxon>Gloniales</taxon>
        <taxon>Gloniaceae</taxon>
        <taxon>Glonium</taxon>
    </lineage>
</organism>
<sequence>MPPPQLDHIVILLPHADLLNPPAWLTKHFTISPGGRHADNRTENKLILFQDGSYIELIAFIDDDPARRAGHWWGDASPG</sequence>
<keyword evidence="3" id="KW-1185">Reference proteome</keyword>
<dbReference type="PANTHER" id="PTHR40265:SF1">
    <property type="entry name" value="GLYOXALASE-LIKE DOMAIN-CONTAINING PROTEIN"/>
    <property type="match status" value="1"/>
</dbReference>